<reference evidence="1 2" key="1">
    <citation type="submission" date="2019-06" db="EMBL/GenBank/DDBJ databases">
        <title>Sorghum-associated microbial communities from plants grown in Nebraska, USA.</title>
        <authorList>
            <person name="Schachtman D."/>
        </authorList>
    </citation>
    <scope>NUCLEOTIDE SEQUENCE [LARGE SCALE GENOMIC DNA]</scope>
    <source>
        <strain evidence="1 2">1209</strain>
    </source>
</reference>
<keyword evidence="2" id="KW-1185">Reference proteome</keyword>
<accession>A0A561PQX7</accession>
<comment type="caution">
    <text evidence="1">The sequence shown here is derived from an EMBL/GenBank/DDBJ whole genome shotgun (WGS) entry which is preliminary data.</text>
</comment>
<proteinExistence type="predicted"/>
<sequence length="60" mass="6330">MKKVTAKKLNLGKIKVAALSSQPNAPQMAATGVLCVISFRVCTDNMSQGAPICSVDSCRF</sequence>
<dbReference type="EMBL" id="VIWO01000004">
    <property type="protein sequence ID" value="TWF40520.1"/>
    <property type="molecule type" value="Genomic_DNA"/>
</dbReference>
<name>A0A561PQX7_9BACT</name>
<organism evidence="1 2">
    <name type="scientific">Chitinophaga polysaccharea</name>
    <dbReference type="NCBI Taxonomy" id="1293035"/>
    <lineage>
        <taxon>Bacteria</taxon>
        <taxon>Pseudomonadati</taxon>
        <taxon>Bacteroidota</taxon>
        <taxon>Chitinophagia</taxon>
        <taxon>Chitinophagales</taxon>
        <taxon>Chitinophagaceae</taxon>
        <taxon>Chitinophaga</taxon>
    </lineage>
</organism>
<evidence type="ECO:0000313" key="2">
    <source>
        <dbReference type="Proteomes" id="UP000320811"/>
    </source>
</evidence>
<dbReference type="OrthoDB" id="680256at2"/>
<evidence type="ECO:0000313" key="1">
    <source>
        <dbReference type="EMBL" id="TWF40520.1"/>
    </source>
</evidence>
<dbReference type="AlphaFoldDB" id="A0A561PQX7"/>
<protein>
    <submittedName>
        <fullName evidence="1">Uncharacterized protein</fullName>
    </submittedName>
</protein>
<dbReference type="Proteomes" id="UP000320811">
    <property type="component" value="Unassembled WGS sequence"/>
</dbReference>
<gene>
    <name evidence="1" type="ORF">FHW36_104202</name>
</gene>
<dbReference type="RefSeq" id="WP_145670514.1">
    <property type="nucleotide sequence ID" value="NZ_VIWO01000004.1"/>
</dbReference>